<evidence type="ECO:0000256" key="4">
    <source>
        <dbReference type="ARBA" id="ARBA00023014"/>
    </source>
</evidence>
<reference evidence="6 7" key="1">
    <citation type="submission" date="2015-06" db="EMBL/GenBank/DDBJ databases">
        <title>Comparative genome analysis of nirS-carrying Bradyrhizobium sp. strains.</title>
        <authorList>
            <person name="Ishii S."/>
            <person name="Jang J."/>
            <person name="Nishizawa T."/>
            <person name="Senoo K."/>
        </authorList>
    </citation>
    <scope>NUCLEOTIDE SEQUENCE [LARGE SCALE GENOMIC DNA]</scope>
    <source>
        <strain evidence="6 7">TSA1</strain>
    </source>
</reference>
<keyword evidence="7" id="KW-1185">Reference proteome</keyword>
<feature type="domain" description="Rieske" evidence="5">
    <location>
        <begin position="40"/>
        <end position="120"/>
    </location>
</feature>
<keyword evidence="2" id="KW-0479">Metal-binding</keyword>
<evidence type="ECO:0000256" key="3">
    <source>
        <dbReference type="ARBA" id="ARBA00023004"/>
    </source>
</evidence>
<name>A0A2M6UP25_9BRAD</name>
<dbReference type="Pfam" id="PF00355">
    <property type="entry name" value="Rieske"/>
    <property type="match status" value="1"/>
</dbReference>
<organism evidence="6 7">
    <name type="scientific">Bradyrhizobium nitroreducens</name>
    <dbReference type="NCBI Taxonomy" id="709803"/>
    <lineage>
        <taxon>Bacteria</taxon>
        <taxon>Pseudomonadati</taxon>
        <taxon>Pseudomonadota</taxon>
        <taxon>Alphaproteobacteria</taxon>
        <taxon>Hyphomicrobiales</taxon>
        <taxon>Nitrobacteraceae</taxon>
        <taxon>Bradyrhizobium</taxon>
    </lineage>
</organism>
<dbReference type="PROSITE" id="PS51296">
    <property type="entry name" value="RIESKE"/>
    <property type="match status" value="1"/>
</dbReference>
<dbReference type="InterPro" id="IPR017941">
    <property type="entry name" value="Rieske_2Fe-2S"/>
</dbReference>
<dbReference type="SUPFAM" id="SSF50022">
    <property type="entry name" value="ISP domain"/>
    <property type="match status" value="1"/>
</dbReference>
<evidence type="ECO:0000313" key="6">
    <source>
        <dbReference type="EMBL" id="PIT06275.1"/>
    </source>
</evidence>
<dbReference type="CDD" id="cd03467">
    <property type="entry name" value="Rieske"/>
    <property type="match status" value="1"/>
</dbReference>
<keyword evidence="1" id="KW-0001">2Fe-2S</keyword>
<dbReference type="PANTHER" id="PTHR40261:SF1">
    <property type="entry name" value="RIESKE DOMAIN-CONTAINING PROTEIN"/>
    <property type="match status" value="1"/>
</dbReference>
<proteinExistence type="predicted"/>
<dbReference type="InterPro" id="IPR036922">
    <property type="entry name" value="Rieske_2Fe-2S_sf"/>
</dbReference>
<dbReference type="GO" id="GO:0046872">
    <property type="term" value="F:metal ion binding"/>
    <property type="evidence" value="ECO:0007669"/>
    <property type="project" value="UniProtKB-KW"/>
</dbReference>
<dbReference type="Gene3D" id="2.102.10.10">
    <property type="entry name" value="Rieske [2Fe-2S] iron-sulphur domain"/>
    <property type="match status" value="1"/>
</dbReference>
<dbReference type="AlphaFoldDB" id="A0A2M6UP25"/>
<dbReference type="Proteomes" id="UP000228930">
    <property type="component" value="Unassembled WGS sequence"/>
</dbReference>
<keyword evidence="3" id="KW-0408">Iron</keyword>
<evidence type="ECO:0000259" key="5">
    <source>
        <dbReference type="PROSITE" id="PS51296"/>
    </source>
</evidence>
<dbReference type="GO" id="GO:0051537">
    <property type="term" value="F:2 iron, 2 sulfur cluster binding"/>
    <property type="evidence" value="ECO:0007669"/>
    <property type="project" value="UniProtKB-KW"/>
</dbReference>
<evidence type="ECO:0000313" key="7">
    <source>
        <dbReference type="Proteomes" id="UP000228930"/>
    </source>
</evidence>
<accession>A0A2M6UP25</accession>
<comment type="caution">
    <text evidence="6">The sequence shown here is derived from an EMBL/GenBank/DDBJ whole genome shotgun (WGS) entry which is preliminary data.</text>
</comment>
<dbReference type="EMBL" id="LFJC01000003">
    <property type="protein sequence ID" value="PIT06275.1"/>
    <property type="molecule type" value="Genomic_DNA"/>
</dbReference>
<evidence type="ECO:0000256" key="1">
    <source>
        <dbReference type="ARBA" id="ARBA00022714"/>
    </source>
</evidence>
<dbReference type="RefSeq" id="WP_100181330.1">
    <property type="nucleotide sequence ID" value="NZ_LFJC01000003.1"/>
</dbReference>
<protein>
    <submittedName>
        <fullName evidence="6">(2Fe-2S)-binding protein</fullName>
    </submittedName>
</protein>
<dbReference type="PANTHER" id="PTHR40261">
    <property type="match status" value="1"/>
</dbReference>
<evidence type="ECO:0000256" key="2">
    <source>
        <dbReference type="ARBA" id="ARBA00022723"/>
    </source>
</evidence>
<gene>
    <name evidence="6" type="ORF">TSA1_24410</name>
</gene>
<sequence length="149" mass="16140">MGSEEIDVFVICASDEIERGGAKAFSLSRLDASGESRPFPIVVIRSHDNAYVGYVNACPHDGVWLNIGSGDFFTQDRAFLKCGRHGATFEIDSGLCIGGPCSGKNLEPIALAVVDGEVCLCGERLVEDDRPFSAFDDHDETMEIMIHPD</sequence>
<keyword evidence="4" id="KW-0411">Iron-sulfur</keyword>